<sequence>MGEPRDWENPRNGIPQPWNAIFNRDVEEVRSLLNQKENINVLDQERRTPLHAAAYIGDVAILELLILSGANVNAKDTVWLTPLHRAAASRHEKALQLLLKHSADANARDKHWQTPLHVAAANRATKCVEALLPLLSTVNVADRTGRTALHHAVHSGHLEMVNLLLNKGASPSTCDKKDRQPLHWAAFLGHLEVLKLLVARGADVMCKDRKGYTLLHTAAASGQIEVVRHLLRLGVEIDEPNSVGNTALHILVNVGANVNQPNEKGFTPLHFGAVSTNGALCLEILVNNGADVNFQSKEGKSPLHMAAIHGRFTRSQILIQNGSEIDCADKYGNTPLHVAARYGHELLISTLMTNGADTARRGIHDMFPLHLAVLFGFSDCCRKLLSSGDPPRPVPAPGVLGGSWKGFQNVLSSCWVLAGCWGCAGLLQVLAGAQGSGRVPEPFVPCRVPRTPLHYAAANGSYQCTVTLVTAGATVNEADGKGCTALHYAAASDTYRRAEAHSGPSEEEPLKESRLKEAFFCLEFLLDNGADPSLRDKQGYTAVHYAAAYGNRQNLELLLEMSFNCLEDVESTVPVSPLHLAAYNGHCEALKALAETLVNLDVRDHKGRTALYLATERGASECVQVLTSHGASALVKERKRKWTPLHAAAANGNTDSLHLLIDSGERADITDVMDIHGQTPLMLAIMNGHVDCVHLLLDKGSTADAADKRGRTALHRGAVTGCEDCLAALLDHDAFVLCRDFKGRTPIHFASACGHLEVLRTLLRAALSTDPLDAVVDYSGYSPMHWASYSGHEDCLELLLEHNPFAYLEGNPFTPLHCAVINNQDGTAEMLVEALGAKIVNSRDAKGRTPLHAAAFADNVRGLQLLLRHQAQVDSADKMGRTPLMVASENGHTAALEFLLFQAKANITVLDVNKNTALHLACSKVGHGAGLGAMVVTLPLHIAARNGLASVVQALLSRGATVLAVDEEGHTPALACAPNKDVADCLALILSTMKPFPPKDALGSFSLSLLTNCGTRPRRRRRRPAGPSRAIGLDGCYSE</sequence>
<dbReference type="InterPro" id="IPR002110">
    <property type="entry name" value="Ankyrin_rpt"/>
</dbReference>
<reference evidence="4" key="1">
    <citation type="submission" date="2025-08" db="UniProtKB">
        <authorList>
            <consortium name="Ensembl"/>
        </authorList>
    </citation>
    <scope>IDENTIFICATION</scope>
</reference>
<dbReference type="PANTHER" id="PTHR24161">
    <property type="entry name" value="ANK_REP_REGION DOMAIN-CONTAINING PROTEIN-RELATED"/>
    <property type="match status" value="1"/>
</dbReference>
<evidence type="ECO:0000313" key="5">
    <source>
        <dbReference type="Proteomes" id="UP000694382"/>
    </source>
</evidence>
<dbReference type="Pfam" id="PF13637">
    <property type="entry name" value="Ank_4"/>
    <property type="match status" value="1"/>
</dbReference>
<dbReference type="SUPFAM" id="SSF48403">
    <property type="entry name" value="Ankyrin repeat"/>
    <property type="match status" value="3"/>
</dbReference>
<dbReference type="PROSITE" id="PS50088">
    <property type="entry name" value="ANK_REPEAT"/>
    <property type="match status" value="20"/>
</dbReference>
<proteinExistence type="predicted"/>
<dbReference type="PANTHER" id="PTHR24161:SF119">
    <property type="entry name" value="ANKYRIN REPEAT DOMAIN 44"/>
    <property type="match status" value="1"/>
</dbReference>
<dbReference type="PRINTS" id="PR01415">
    <property type="entry name" value="ANKYRIN"/>
</dbReference>
<keyword evidence="2" id="KW-0040">ANK repeat</keyword>
<dbReference type="InterPro" id="IPR036770">
    <property type="entry name" value="Ankyrin_rpt-contain_sf"/>
</dbReference>
<dbReference type="AlphaFoldDB" id="A0A8U8BYN5"/>
<accession>A0A8U8BYN5</accession>
<evidence type="ECO:0000313" key="4">
    <source>
        <dbReference type="Ensembl" id="ENSCPVP00000027408.1"/>
    </source>
</evidence>
<protein>
    <submittedName>
        <fullName evidence="4">Uncharacterized protein</fullName>
    </submittedName>
</protein>
<evidence type="ECO:0000256" key="2">
    <source>
        <dbReference type="ARBA" id="ARBA00023043"/>
    </source>
</evidence>
<keyword evidence="5" id="KW-1185">Reference proteome</keyword>
<reference evidence="4" key="2">
    <citation type="submission" date="2025-09" db="UniProtKB">
        <authorList>
            <consortium name="Ensembl"/>
        </authorList>
    </citation>
    <scope>IDENTIFICATION</scope>
</reference>
<name>A0A8U8BYN5_GEOPR</name>
<dbReference type="SMART" id="SM00248">
    <property type="entry name" value="ANK"/>
    <property type="match status" value="24"/>
</dbReference>
<organism evidence="4 5">
    <name type="scientific">Geospiza parvula</name>
    <name type="common">Small tree-finch</name>
    <name type="synonym">Camarhynchus parvulus</name>
    <dbReference type="NCBI Taxonomy" id="87175"/>
    <lineage>
        <taxon>Eukaryota</taxon>
        <taxon>Metazoa</taxon>
        <taxon>Chordata</taxon>
        <taxon>Craniata</taxon>
        <taxon>Vertebrata</taxon>
        <taxon>Euteleostomi</taxon>
        <taxon>Archelosauria</taxon>
        <taxon>Archosauria</taxon>
        <taxon>Dinosauria</taxon>
        <taxon>Saurischia</taxon>
        <taxon>Theropoda</taxon>
        <taxon>Coelurosauria</taxon>
        <taxon>Aves</taxon>
        <taxon>Neognathae</taxon>
        <taxon>Neoaves</taxon>
        <taxon>Telluraves</taxon>
        <taxon>Australaves</taxon>
        <taxon>Passeriformes</taxon>
        <taxon>Thraupidae</taxon>
        <taxon>Camarhynchus</taxon>
    </lineage>
</organism>
<dbReference type="Pfam" id="PF00023">
    <property type="entry name" value="Ank"/>
    <property type="match status" value="3"/>
</dbReference>
<dbReference type="PROSITE" id="PS50297">
    <property type="entry name" value="ANK_REP_REGION"/>
    <property type="match status" value="18"/>
</dbReference>
<evidence type="ECO:0000256" key="3">
    <source>
        <dbReference type="SAM" id="MobiDB-lite"/>
    </source>
</evidence>
<dbReference type="Pfam" id="PF12796">
    <property type="entry name" value="Ank_2"/>
    <property type="match status" value="8"/>
</dbReference>
<dbReference type="Proteomes" id="UP000694382">
    <property type="component" value="Unassembled WGS sequence"/>
</dbReference>
<dbReference type="Gene3D" id="1.25.40.20">
    <property type="entry name" value="Ankyrin repeat-containing domain"/>
    <property type="match status" value="10"/>
</dbReference>
<dbReference type="Ensembl" id="ENSCPVT00000026561.1">
    <property type="protein sequence ID" value="ENSCPVP00000027408.1"/>
    <property type="gene ID" value="ENSCPVG00000016162.2"/>
</dbReference>
<keyword evidence="1" id="KW-0677">Repeat</keyword>
<feature type="region of interest" description="Disordered" evidence="3">
    <location>
        <begin position="1016"/>
        <end position="1039"/>
    </location>
</feature>
<evidence type="ECO:0000256" key="1">
    <source>
        <dbReference type="ARBA" id="ARBA00022737"/>
    </source>
</evidence>